<evidence type="ECO:0000259" key="2">
    <source>
        <dbReference type="Pfam" id="PF00582"/>
    </source>
</evidence>
<evidence type="ECO:0000313" key="3">
    <source>
        <dbReference type="EMBL" id="MBR7838621.1"/>
    </source>
</evidence>
<dbReference type="InterPro" id="IPR006016">
    <property type="entry name" value="UspA"/>
</dbReference>
<keyword evidence="4" id="KW-1185">Reference proteome</keyword>
<proteinExistence type="predicted"/>
<dbReference type="SUPFAM" id="SSF52402">
    <property type="entry name" value="Adenine nucleotide alpha hydrolases-like"/>
    <property type="match status" value="1"/>
</dbReference>
<organism evidence="3 4">
    <name type="scientific">Actinospica durhamensis</name>
    <dbReference type="NCBI Taxonomy" id="1508375"/>
    <lineage>
        <taxon>Bacteria</taxon>
        <taxon>Bacillati</taxon>
        <taxon>Actinomycetota</taxon>
        <taxon>Actinomycetes</taxon>
        <taxon>Catenulisporales</taxon>
        <taxon>Actinospicaceae</taxon>
        <taxon>Actinospica</taxon>
    </lineage>
</organism>
<evidence type="ECO:0000313" key="4">
    <source>
        <dbReference type="Proteomes" id="UP000675781"/>
    </source>
</evidence>
<feature type="region of interest" description="Disordered" evidence="1">
    <location>
        <begin position="162"/>
        <end position="186"/>
    </location>
</feature>
<dbReference type="Proteomes" id="UP000675781">
    <property type="component" value="Unassembled WGS sequence"/>
</dbReference>
<dbReference type="EMBL" id="JAGSOG010000309">
    <property type="protein sequence ID" value="MBR7838621.1"/>
    <property type="molecule type" value="Genomic_DNA"/>
</dbReference>
<feature type="domain" description="UspA" evidence="2">
    <location>
        <begin position="14"/>
        <end position="151"/>
    </location>
</feature>
<sequence>MNETDLSPAVRPARVVVGVTGSASSAAALRRAVYEARRTGSVLVPVLAWEPPGGETVYRMAPEPRLAAIWAHKAAERLEAAVAASGGIPDDVLAELIVVRAPAAYALNSLADQANDLLVLGAGRRNRLARFLHGHVRRCAAATAAAPVLLVAPPTTPRKVRRELRNLTPEDFLRPPDGPGGRRGRG</sequence>
<dbReference type="Gene3D" id="3.40.50.620">
    <property type="entry name" value="HUPs"/>
    <property type="match status" value="1"/>
</dbReference>
<evidence type="ECO:0000256" key="1">
    <source>
        <dbReference type="SAM" id="MobiDB-lite"/>
    </source>
</evidence>
<reference evidence="3" key="1">
    <citation type="submission" date="2021-04" db="EMBL/GenBank/DDBJ databases">
        <title>Genome based classification of Actinospica acidithermotolerans sp. nov., an actinobacterium isolated from an Indonesian hot spring.</title>
        <authorList>
            <person name="Kusuma A.B."/>
            <person name="Putra K.E."/>
            <person name="Nafisah S."/>
            <person name="Loh J."/>
            <person name="Nouioui I."/>
            <person name="Goodfellow M."/>
        </authorList>
    </citation>
    <scope>NUCLEOTIDE SEQUENCE</scope>
    <source>
        <strain evidence="3">CSCA 57</strain>
    </source>
</reference>
<name>A0A941EWM8_9ACTN</name>
<gene>
    <name evidence="3" type="ORF">KDL01_35465</name>
</gene>
<accession>A0A941EWM8</accession>
<comment type="caution">
    <text evidence="3">The sequence shown here is derived from an EMBL/GenBank/DDBJ whole genome shotgun (WGS) entry which is preliminary data.</text>
</comment>
<dbReference type="Pfam" id="PF00582">
    <property type="entry name" value="Usp"/>
    <property type="match status" value="1"/>
</dbReference>
<dbReference type="AlphaFoldDB" id="A0A941EWM8"/>
<dbReference type="InterPro" id="IPR014729">
    <property type="entry name" value="Rossmann-like_a/b/a_fold"/>
</dbReference>
<dbReference type="RefSeq" id="WP_212533074.1">
    <property type="nucleotide sequence ID" value="NZ_JAGSOG010000309.1"/>
</dbReference>
<protein>
    <submittedName>
        <fullName evidence="3">Universal stress protein</fullName>
    </submittedName>
</protein>